<dbReference type="Gene3D" id="3.80.10.10">
    <property type="entry name" value="Ribonuclease Inhibitor"/>
    <property type="match status" value="1"/>
</dbReference>
<organism evidence="1 2">
    <name type="scientific">Trachipleistophora hominis</name>
    <name type="common">Microsporidian parasite</name>
    <dbReference type="NCBI Taxonomy" id="72359"/>
    <lineage>
        <taxon>Eukaryota</taxon>
        <taxon>Fungi</taxon>
        <taxon>Fungi incertae sedis</taxon>
        <taxon>Microsporidia</taxon>
        <taxon>Pleistophoridae</taxon>
        <taxon>Trachipleistophora</taxon>
    </lineage>
</organism>
<sequence>MYDSIVVIPSTCQKLTLYQSVGLFDLSGLGGVREVYQNDARYSNIDLSLDFEDSSNVLVLSYLHVHRNTVIQNKFKKINFTTVRSTIKITIPVTETTEYINVSQSMGYFNIVGLVNIELNFEGFNTIFCMKQGDDLLITLHLIDCEVENRIEVKFKKYRMELYKVHFKNVIYCSENQLYSDLAISHCTGTLDLSGKFFNRMEVAFVITGVKKLFLKGPIYLNYLILSNIPKEVDYLQEFLAQFHSVKYLKIECSFIGGPYQNLEHYFTKEKRATLSRLLQENSDPNDNNRLRIEESILNQEADRFLAVIFEEWTVMARLKRLFYYNVHMSNRNYWYVQKLPQLQILSASMENLTHYSFLYPLISLRSLDLSGSTVDNVELPADAPIYDALMNLVNLKVLIIEGKYYENPAYLFCLPQSLEVLMISYYEINFGTEIPEAPMIKLQLLYITLLDTNLDEWQSFNEPIRTFINGLLRYIDRMYLMCLVVEHNAKLYQVDPLGLSIVYQWDNVFDLGFFTDQWIQEN</sequence>
<accession>L7JX43</accession>
<keyword evidence="2" id="KW-1185">Reference proteome</keyword>
<dbReference type="SUPFAM" id="SSF52047">
    <property type="entry name" value="RNI-like"/>
    <property type="match status" value="1"/>
</dbReference>
<evidence type="ECO:0000313" key="1">
    <source>
        <dbReference type="EMBL" id="ELQ75875.1"/>
    </source>
</evidence>
<dbReference type="EMBL" id="JH993910">
    <property type="protein sequence ID" value="ELQ75875.1"/>
    <property type="molecule type" value="Genomic_DNA"/>
</dbReference>
<dbReference type="Proteomes" id="UP000011185">
    <property type="component" value="Unassembled WGS sequence"/>
</dbReference>
<dbReference type="InParanoid" id="L7JX43"/>
<gene>
    <name evidence="1" type="ORF">THOM_1171</name>
</gene>
<name>L7JX43_TRAHO</name>
<proteinExistence type="predicted"/>
<evidence type="ECO:0000313" key="2">
    <source>
        <dbReference type="Proteomes" id="UP000011185"/>
    </source>
</evidence>
<protein>
    <submittedName>
        <fullName evidence="1">Putative LRR containing protein</fullName>
    </submittedName>
</protein>
<reference evidence="1 2" key="1">
    <citation type="journal article" date="2012" name="PLoS Pathog.">
        <title>The genome of the obligate intracellular parasite Trachipleistophora hominis: new insights into microsporidian genome dynamics and reductive evolution.</title>
        <authorList>
            <person name="Heinz E."/>
            <person name="Williams T.A."/>
            <person name="Nakjang S."/>
            <person name="Noel C.J."/>
            <person name="Swan D.C."/>
            <person name="Goldberg A.V."/>
            <person name="Harris S.R."/>
            <person name="Weinmaier T."/>
            <person name="Markert S."/>
            <person name="Becher D."/>
            <person name="Bernhardt J."/>
            <person name="Dagan T."/>
            <person name="Hacker C."/>
            <person name="Lucocq J.M."/>
            <person name="Schweder T."/>
            <person name="Rattei T."/>
            <person name="Hall N."/>
            <person name="Hirt R.P."/>
            <person name="Embley T.M."/>
        </authorList>
    </citation>
    <scope>NUCLEOTIDE SEQUENCE [LARGE SCALE GENOMIC DNA]</scope>
</reference>
<dbReference type="InterPro" id="IPR032675">
    <property type="entry name" value="LRR_dom_sf"/>
</dbReference>
<dbReference type="AlphaFoldDB" id="L7JX43"/>
<dbReference type="VEuPathDB" id="MicrosporidiaDB:THOM_1171"/>
<dbReference type="HOGENOM" id="CLU_520906_0_0_1"/>